<keyword evidence="6" id="KW-0963">Cytoplasm</keyword>
<feature type="compositionally biased region" description="Low complexity" evidence="11">
    <location>
        <begin position="459"/>
        <end position="471"/>
    </location>
</feature>
<evidence type="ECO:0000256" key="9">
    <source>
        <dbReference type="ARBA" id="ARBA00023212"/>
    </source>
</evidence>
<feature type="region of interest" description="Disordered" evidence="11">
    <location>
        <begin position="358"/>
        <end position="471"/>
    </location>
</feature>
<evidence type="ECO:0000256" key="3">
    <source>
        <dbReference type="ARBA" id="ARBA00004186"/>
    </source>
</evidence>
<dbReference type="Pfam" id="PF14933">
    <property type="entry name" value="CEP19"/>
    <property type="match status" value="1"/>
</dbReference>
<evidence type="ECO:0000256" key="8">
    <source>
        <dbReference type="ARBA" id="ARBA00023069"/>
    </source>
</evidence>
<sequence>MVVYSRNIASAELMTSAVNWSATPSSTGNGSIHRAEDAATPEQDGCYRAKRYALKFDPPCIFLEYEDISKKRRVRAVKLTTVQASTDVDRLTRKVIRSFPRKLDSASVKYDQVRKLVVKLLDYLAANEAAAAAGSHLNGGGLGGLSSPSTSSGSGTASGVMSAYGQAPPLLPTSSPRTDTRGRLSPYFPNGSGGGGGGAFANGNNYRASVESTMSRFSTSTGGSSGEDEERAAAGGAGGGEEGPDELLSALDDLSRELGPGGIVVSASTRVSSEVGSSHDSPFSSRDRPVGSLSGRVGPGSSNSSSVEGPVLGCGGGAKSRFAVEAEAAEKLVIGLELSGDLDLNKVTEVELKMAKAAMEQDFRKNQLRPGDPGYEYDKQEDFGPPVEPNDWDDSDDEEEGGAEASEEPEVDWAEIHESVRKPSITTQQPQQRQQQQIKGGDSSTGDLSTSGAGGNGGNSSQSPYNSNDWP</sequence>
<reference evidence="12 13" key="1">
    <citation type="journal article" date="2021" name="Sci. Rep.">
        <title>Genome sequencing of the multicellular alga Astrephomene provides insights into convergent evolution of germ-soma differentiation.</title>
        <authorList>
            <person name="Yamashita S."/>
            <person name="Yamamoto K."/>
            <person name="Matsuzaki R."/>
            <person name="Suzuki S."/>
            <person name="Yamaguchi H."/>
            <person name="Hirooka S."/>
            <person name="Minakuchi Y."/>
            <person name="Miyagishima S."/>
            <person name="Kawachi M."/>
            <person name="Toyoda A."/>
            <person name="Nozaki H."/>
        </authorList>
    </citation>
    <scope>NUCLEOTIDE SEQUENCE [LARGE SCALE GENOMIC DNA]</scope>
    <source>
        <strain evidence="12 13">NIES-4017</strain>
    </source>
</reference>
<organism evidence="12 13">
    <name type="scientific">Astrephomene gubernaculifera</name>
    <dbReference type="NCBI Taxonomy" id="47775"/>
    <lineage>
        <taxon>Eukaryota</taxon>
        <taxon>Viridiplantae</taxon>
        <taxon>Chlorophyta</taxon>
        <taxon>core chlorophytes</taxon>
        <taxon>Chlorophyceae</taxon>
        <taxon>CS clade</taxon>
        <taxon>Chlamydomonadales</taxon>
        <taxon>Astrephomenaceae</taxon>
        <taxon>Astrephomene</taxon>
    </lineage>
</organism>
<feature type="compositionally biased region" description="Low complexity" evidence="11">
    <location>
        <begin position="145"/>
        <end position="163"/>
    </location>
</feature>
<dbReference type="GO" id="GO:0000922">
    <property type="term" value="C:spindle pole"/>
    <property type="evidence" value="ECO:0007669"/>
    <property type="project" value="TreeGrafter"/>
</dbReference>
<evidence type="ECO:0000313" key="13">
    <source>
        <dbReference type="Proteomes" id="UP001054857"/>
    </source>
</evidence>
<comment type="caution">
    <text evidence="12">The sequence shown here is derived from an EMBL/GenBank/DDBJ whole genome shotgun (WGS) entry which is preliminary data.</text>
</comment>
<feature type="compositionally biased region" description="Gly residues" evidence="11">
    <location>
        <begin position="191"/>
        <end position="200"/>
    </location>
</feature>
<comment type="similarity">
    <text evidence="4">Belongs to the CEP19 family.</text>
</comment>
<dbReference type="GO" id="GO:0097712">
    <property type="term" value="P:vesicle targeting, trans-Golgi to periciliary membrane compartment"/>
    <property type="evidence" value="ECO:0007669"/>
    <property type="project" value="TreeGrafter"/>
</dbReference>
<feature type="compositionally biased region" description="Acidic residues" evidence="11">
    <location>
        <begin position="390"/>
        <end position="413"/>
    </location>
</feature>
<dbReference type="GO" id="GO:0005814">
    <property type="term" value="C:centriole"/>
    <property type="evidence" value="ECO:0007669"/>
    <property type="project" value="UniProtKB-SubCell"/>
</dbReference>
<evidence type="ECO:0000256" key="1">
    <source>
        <dbReference type="ARBA" id="ARBA00004114"/>
    </source>
</evidence>
<comment type="subcellular location">
    <subcellularLocation>
        <location evidence="2">Cytoplasm</location>
        <location evidence="2">Cytoskeleton</location>
        <location evidence="2">Cilium basal body</location>
    </subcellularLocation>
    <subcellularLocation>
        <location evidence="1">Cytoplasm</location>
        <location evidence="1">Cytoskeleton</location>
        <location evidence="1">Microtubule organizing center</location>
        <location evidence="1">Centrosome</location>
        <location evidence="1">Centriole</location>
    </subcellularLocation>
    <subcellularLocation>
        <location evidence="3">Cytoplasm</location>
        <location evidence="3">Cytoskeleton</location>
        <location evidence="3">Spindle</location>
    </subcellularLocation>
</comment>
<accession>A0AAD3DV83</accession>
<keyword evidence="13" id="KW-1185">Reference proteome</keyword>
<evidence type="ECO:0000256" key="10">
    <source>
        <dbReference type="ARBA" id="ARBA00023273"/>
    </source>
</evidence>
<evidence type="ECO:0000256" key="5">
    <source>
        <dbReference type="ARBA" id="ARBA00022015"/>
    </source>
</evidence>
<name>A0AAD3DV83_9CHLO</name>
<dbReference type="Proteomes" id="UP001054857">
    <property type="component" value="Unassembled WGS sequence"/>
</dbReference>
<dbReference type="InterPro" id="IPR029412">
    <property type="entry name" value="CEP19"/>
</dbReference>
<dbReference type="GO" id="GO:0034454">
    <property type="term" value="P:microtubule anchoring at centrosome"/>
    <property type="evidence" value="ECO:0007669"/>
    <property type="project" value="TreeGrafter"/>
</dbReference>
<feature type="compositionally biased region" description="Low complexity" evidence="11">
    <location>
        <begin position="428"/>
        <end position="451"/>
    </location>
</feature>
<evidence type="ECO:0000256" key="6">
    <source>
        <dbReference type="ARBA" id="ARBA00022490"/>
    </source>
</evidence>
<keyword evidence="7" id="KW-0970">Cilium biogenesis/degradation</keyword>
<keyword evidence="9" id="KW-0206">Cytoskeleton</keyword>
<dbReference type="AlphaFoldDB" id="A0AAD3DV83"/>
<dbReference type="GO" id="GO:0036064">
    <property type="term" value="C:ciliary basal body"/>
    <property type="evidence" value="ECO:0007669"/>
    <property type="project" value="TreeGrafter"/>
</dbReference>
<gene>
    <name evidence="12" type="ORF">Agub_g8048</name>
</gene>
<evidence type="ECO:0000256" key="7">
    <source>
        <dbReference type="ARBA" id="ARBA00022794"/>
    </source>
</evidence>
<feature type="region of interest" description="Disordered" evidence="11">
    <location>
        <begin position="267"/>
        <end position="312"/>
    </location>
</feature>
<proteinExistence type="inferred from homology"/>
<evidence type="ECO:0000256" key="2">
    <source>
        <dbReference type="ARBA" id="ARBA00004120"/>
    </source>
</evidence>
<feature type="compositionally biased region" description="Low complexity" evidence="11">
    <location>
        <begin position="201"/>
        <end position="222"/>
    </location>
</feature>
<dbReference type="EMBL" id="BMAR01000014">
    <property type="protein sequence ID" value="GFR46471.1"/>
    <property type="molecule type" value="Genomic_DNA"/>
</dbReference>
<keyword evidence="10" id="KW-0966">Cell projection</keyword>
<evidence type="ECO:0000256" key="11">
    <source>
        <dbReference type="SAM" id="MobiDB-lite"/>
    </source>
</evidence>
<keyword evidence="8" id="KW-0969">Cilium</keyword>
<dbReference type="PANTHER" id="PTHR31539:SF1">
    <property type="entry name" value="CENTROSOMAL PROTEIN OF 19 KDA"/>
    <property type="match status" value="1"/>
</dbReference>
<evidence type="ECO:0000256" key="4">
    <source>
        <dbReference type="ARBA" id="ARBA00009371"/>
    </source>
</evidence>
<evidence type="ECO:0000313" key="12">
    <source>
        <dbReference type="EMBL" id="GFR46471.1"/>
    </source>
</evidence>
<dbReference type="PANTHER" id="PTHR31539">
    <property type="entry name" value="CENTROSOMAL PROTEIN OF 19K CEP19"/>
    <property type="match status" value="1"/>
</dbReference>
<protein>
    <recommendedName>
        <fullName evidence="5">Centrosomal protein of 19 kDa</fullName>
    </recommendedName>
</protein>
<feature type="region of interest" description="Disordered" evidence="11">
    <location>
        <begin position="144"/>
        <end position="247"/>
    </location>
</feature>
<feature type="compositionally biased region" description="Polar residues" evidence="11">
    <location>
        <begin position="267"/>
        <end position="284"/>
    </location>
</feature>